<proteinExistence type="predicted"/>
<dbReference type="SUPFAM" id="SSF56219">
    <property type="entry name" value="DNase I-like"/>
    <property type="match status" value="1"/>
</dbReference>
<accession>A0A2J7REC2</accession>
<protein>
    <recommendedName>
        <fullName evidence="3">Endonuclease/exonuclease/phosphatase domain-containing protein</fullName>
    </recommendedName>
</protein>
<comment type="caution">
    <text evidence="1">The sequence shown here is derived from an EMBL/GenBank/DDBJ whole genome shotgun (WGS) entry which is preliminary data.</text>
</comment>
<organism evidence="1 2">
    <name type="scientific">Cryptotermes secundus</name>
    <dbReference type="NCBI Taxonomy" id="105785"/>
    <lineage>
        <taxon>Eukaryota</taxon>
        <taxon>Metazoa</taxon>
        <taxon>Ecdysozoa</taxon>
        <taxon>Arthropoda</taxon>
        <taxon>Hexapoda</taxon>
        <taxon>Insecta</taxon>
        <taxon>Pterygota</taxon>
        <taxon>Neoptera</taxon>
        <taxon>Polyneoptera</taxon>
        <taxon>Dictyoptera</taxon>
        <taxon>Blattodea</taxon>
        <taxon>Blattoidea</taxon>
        <taxon>Termitoidae</taxon>
        <taxon>Kalotermitidae</taxon>
        <taxon>Cryptotermitinae</taxon>
        <taxon>Cryptotermes</taxon>
    </lineage>
</organism>
<evidence type="ECO:0000313" key="1">
    <source>
        <dbReference type="EMBL" id="PNF39168.1"/>
    </source>
</evidence>
<dbReference type="InParanoid" id="A0A2J7REC2"/>
<dbReference type="Gene3D" id="3.60.10.10">
    <property type="entry name" value="Endonuclease/exonuclease/phosphatase"/>
    <property type="match status" value="1"/>
</dbReference>
<dbReference type="AlphaFoldDB" id="A0A2J7REC2"/>
<sequence length="165" mass="19042">MKFGTWNVRSLYRAGSLRAVAEEILKYKLDLAGAQKVRWDRGGIAPPGDYTFFYGKGNEYYELGTGFFVQEFVSDRISYITLNGRWCDIIVMNVHAPDEIAMSSKNKNIRDLYRGINDLKRGYLPSSNLVKDANGDLLADSHNILNRWRNYEGRTESHEQQFFVK</sequence>
<dbReference type="EMBL" id="NEVH01005277">
    <property type="protein sequence ID" value="PNF39168.1"/>
    <property type="molecule type" value="Genomic_DNA"/>
</dbReference>
<name>A0A2J7REC2_9NEOP</name>
<keyword evidence="2" id="KW-1185">Reference proteome</keyword>
<evidence type="ECO:0000313" key="2">
    <source>
        <dbReference type="Proteomes" id="UP000235965"/>
    </source>
</evidence>
<gene>
    <name evidence="1" type="ORF">B7P43_G01314</name>
</gene>
<dbReference type="InterPro" id="IPR036691">
    <property type="entry name" value="Endo/exonu/phosph_ase_sf"/>
</dbReference>
<evidence type="ECO:0008006" key="3">
    <source>
        <dbReference type="Google" id="ProtNLM"/>
    </source>
</evidence>
<dbReference type="Proteomes" id="UP000235965">
    <property type="component" value="Unassembled WGS sequence"/>
</dbReference>
<reference evidence="1 2" key="1">
    <citation type="submission" date="2017-12" db="EMBL/GenBank/DDBJ databases">
        <title>Hemimetabolous genomes reveal molecular basis of termite eusociality.</title>
        <authorList>
            <person name="Harrison M.C."/>
            <person name="Jongepier E."/>
            <person name="Robertson H.M."/>
            <person name="Arning N."/>
            <person name="Bitard-Feildel T."/>
            <person name="Chao H."/>
            <person name="Childers C.P."/>
            <person name="Dinh H."/>
            <person name="Doddapaneni H."/>
            <person name="Dugan S."/>
            <person name="Gowin J."/>
            <person name="Greiner C."/>
            <person name="Han Y."/>
            <person name="Hu H."/>
            <person name="Hughes D.S.T."/>
            <person name="Huylmans A.-K."/>
            <person name="Kemena C."/>
            <person name="Kremer L.P.M."/>
            <person name="Lee S.L."/>
            <person name="Lopez-Ezquerra A."/>
            <person name="Mallet L."/>
            <person name="Monroy-Kuhn J.M."/>
            <person name="Moser A."/>
            <person name="Murali S.C."/>
            <person name="Muzny D.M."/>
            <person name="Otani S."/>
            <person name="Piulachs M.-D."/>
            <person name="Poelchau M."/>
            <person name="Qu J."/>
            <person name="Schaub F."/>
            <person name="Wada-Katsumata A."/>
            <person name="Worley K.C."/>
            <person name="Xie Q."/>
            <person name="Ylla G."/>
            <person name="Poulsen M."/>
            <person name="Gibbs R.A."/>
            <person name="Schal C."/>
            <person name="Richards S."/>
            <person name="Belles X."/>
            <person name="Korb J."/>
            <person name="Bornberg-Bauer E."/>
        </authorList>
    </citation>
    <scope>NUCLEOTIDE SEQUENCE [LARGE SCALE GENOMIC DNA]</scope>
    <source>
        <tissue evidence="1">Whole body</tissue>
    </source>
</reference>